<dbReference type="EMBL" id="JBEPSM010000001">
    <property type="protein sequence ID" value="MET4632528.1"/>
    <property type="molecule type" value="Genomic_DNA"/>
</dbReference>
<evidence type="ECO:0008006" key="4">
    <source>
        <dbReference type="Google" id="ProtNLM"/>
    </source>
</evidence>
<keyword evidence="3" id="KW-1185">Reference proteome</keyword>
<proteinExistence type="predicted"/>
<evidence type="ECO:0000313" key="3">
    <source>
        <dbReference type="Proteomes" id="UP001549321"/>
    </source>
</evidence>
<evidence type="ECO:0000256" key="1">
    <source>
        <dbReference type="SAM" id="SignalP"/>
    </source>
</evidence>
<protein>
    <recommendedName>
        <fullName evidence="4">Lipoprotein</fullName>
    </recommendedName>
</protein>
<gene>
    <name evidence="2" type="ORF">ABIE08_000441</name>
</gene>
<dbReference type="RefSeq" id="WP_354548406.1">
    <property type="nucleotide sequence ID" value="NZ_JBEPSM010000001.1"/>
</dbReference>
<dbReference type="PROSITE" id="PS51257">
    <property type="entry name" value="PROKAR_LIPOPROTEIN"/>
    <property type="match status" value="1"/>
</dbReference>
<sequence length="54" mass="5458">MRCLLMVFAVLSASASLQGCTTDPNSPAIKAMEPVNACGPGGTSDINACSRSRG</sequence>
<feature type="chain" id="PRO_5046829077" description="Lipoprotein" evidence="1">
    <location>
        <begin position="20"/>
        <end position="54"/>
    </location>
</feature>
<evidence type="ECO:0000313" key="2">
    <source>
        <dbReference type="EMBL" id="MET4632528.1"/>
    </source>
</evidence>
<keyword evidence="1" id="KW-0732">Signal</keyword>
<dbReference type="Proteomes" id="UP001549321">
    <property type="component" value="Unassembled WGS sequence"/>
</dbReference>
<feature type="signal peptide" evidence="1">
    <location>
        <begin position="1"/>
        <end position="19"/>
    </location>
</feature>
<name>A0ABV2QUI3_9HYPH</name>
<organism evidence="2 3">
    <name type="scientific">Kaistia defluvii</name>
    <dbReference type="NCBI Taxonomy" id="410841"/>
    <lineage>
        <taxon>Bacteria</taxon>
        <taxon>Pseudomonadati</taxon>
        <taxon>Pseudomonadota</taxon>
        <taxon>Alphaproteobacteria</taxon>
        <taxon>Hyphomicrobiales</taxon>
        <taxon>Kaistiaceae</taxon>
        <taxon>Kaistia</taxon>
    </lineage>
</organism>
<comment type="caution">
    <text evidence="2">The sequence shown here is derived from an EMBL/GenBank/DDBJ whole genome shotgun (WGS) entry which is preliminary data.</text>
</comment>
<accession>A0ABV2QUI3</accession>
<reference evidence="2 3" key="1">
    <citation type="submission" date="2024-06" db="EMBL/GenBank/DDBJ databases">
        <title>Sorghum-associated microbial communities from plants grown in Nebraska, USA.</title>
        <authorList>
            <person name="Schachtman D."/>
        </authorList>
    </citation>
    <scope>NUCLEOTIDE SEQUENCE [LARGE SCALE GENOMIC DNA]</scope>
    <source>
        <strain evidence="2 3">3207</strain>
    </source>
</reference>